<evidence type="ECO:0000313" key="2">
    <source>
        <dbReference type="EMBL" id="OAY29780.1"/>
    </source>
</evidence>
<keyword evidence="1" id="KW-0472">Membrane</keyword>
<keyword evidence="1" id="KW-1133">Transmembrane helix</keyword>
<dbReference type="AlphaFoldDB" id="A0A2C9UGW1"/>
<reference evidence="2" key="1">
    <citation type="submission" date="2016-02" db="EMBL/GenBank/DDBJ databases">
        <title>WGS assembly of Manihot esculenta.</title>
        <authorList>
            <person name="Bredeson J.V."/>
            <person name="Prochnik S.E."/>
            <person name="Lyons J.B."/>
            <person name="Schmutz J."/>
            <person name="Grimwood J."/>
            <person name="Vrebalov J."/>
            <person name="Bart R.S."/>
            <person name="Amuge T."/>
            <person name="Ferguson M.E."/>
            <person name="Green R."/>
            <person name="Putnam N."/>
            <person name="Stites J."/>
            <person name="Rounsley S."/>
            <person name="Rokhsar D.S."/>
        </authorList>
    </citation>
    <scope>NUCLEOTIDE SEQUENCE [LARGE SCALE GENOMIC DNA]</scope>
    <source>
        <tissue evidence="2">Leaf</tissue>
    </source>
</reference>
<organism evidence="2">
    <name type="scientific">Manihot esculenta</name>
    <name type="common">Cassava</name>
    <name type="synonym">Jatropha manihot</name>
    <dbReference type="NCBI Taxonomy" id="3983"/>
    <lineage>
        <taxon>Eukaryota</taxon>
        <taxon>Viridiplantae</taxon>
        <taxon>Streptophyta</taxon>
        <taxon>Embryophyta</taxon>
        <taxon>Tracheophyta</taxon>
        <taxon>Spermatophyta</taxon>
        <taxon>Magnoliopsida</taxon>
        <taxon>eudicotyledons</taxon>
        <taxon>Gunneridae</taxon>
        <taxon>Pentapetalae</taxon>
        <taxon>rosids</taxon>
        <taxon>fabids</taxon>
        <taxon>Malpighiales</taxon>
        <taxon>Euphorbiaceae</taxon>
        <taxon>Crotonoideae</taxon>
        <taxon>Manihoteae</taxon>
        <taxon>Manihot</taxon>
    </lineage>
</organism>
<name>A0A2C9UGW1_MANES</name>
<sequence>MNVKVYLAISSIGPTGSFIHMLLLLPPPSSSTEDLSINWWCFQQIKKSSID</sequence>
<feature type="transmembrane region" description="Helical" evidence="1">
    <location>
        <begin position="6"/>
        <end position="25"/>
    </location>
</feature>
<accession>A0A2C9UGW1</accession>
<evidence type="ECO:0000256" key="1">
    <source>
        <dbReference type="SAM" id="Phobius"/>
    </source>
</evidence>
<proteinExistence type="predicted"/>
<dbReference type="EMBL" id="CM004401">
    <property type="protein sequence ID" value="OAY29780.1"/>
    <property type="molecule type" value="Genomic_DNA"/>
</dbReference>
<gene>
    <name evidence="2" type="ORF">MANES_15G171700</name>
</gene>
<keyword evidence="1" id="KW-0812">Transmembrane</keyword>
<protein>
    <submittedName>
        <fullName evidence="2">Uncharacterized protein</fullName>
    </submittedName>
</protein>